<dbReference type="Gene3D" id="3.40.50.300">
    <property type="entry name" value="P-loop containing nucleotide triphosphate hydrolases"/>
    <property type="match status" value="1"/>
</dbReference>
<dbReference type="CDD" id="cd03293">
    <property type="entry name" value="ABC_NrtD_SsuB_transporters"/>
    <property type="match status" value="1"/>
</dbReference>
<keyword evidence="4" id="KW-0547">Nucleotide-binding</keyword>
<dbReference type="Proteomes" id="UP001205748">
    <property type="component" value="Unassembled WGS sequence"/>
</dbReference>
<dbReference type="PANTHER" id="PTHR42788:SF7">
    <property type="entry name" value="NITRATE ABC TRANSPORTER ATP-BINDING PROTEIN"/>
    <property type="match status" value="1"/>
</dbReference>
<dbReference type="GO" id="GO:0016887">
    <property type="term" value="F:ATP hydrolysis activity"/>
    <property type="evidence" value="ECO:0007669"/>
    <property type="project" value="InterPro"/>
</dbReference>
<evidence type="ECO:0000256" key="3">
    <source>
        <dbReference type="ARBA" id="ARBA00022475"/>
    </source>
</evidence>
<evidence type="ECO:0000256" key="6">
    <source>
        <dbReference type="ARBA" id="ARBA00023136"/>
    </source>
</evidence>
<evidence type="ECO:0000313" key="8">
    <source>
        <dbReference type="EMBL" id="MCR1899857.1"/>
    </source>
</evidence>
<keyword evidence="6" id="KW-0472">Membrane</keyword>
<keyword evidence="2" id="KW-0813">Transport</keyword>
<protein>
    <submittedName>
        <fullName evidence="8">ABC transporter ATP-binding protein</fullName>
    </submittedName>
</protein>
<keyword evidence="9" id="KW-1185">Reference proteome</keyword>
<comment type="subcellular location">
    <subcellularLocation>
        <location evidence="1">Cell membrane</location>
        <topology evidence="1">Peripheral membrane protein</topology>
    </subcellularLocation>
</comment>
<dbReference type="RefSeq" id="WP_257532604.1">
    <property type="nucleotide sequence ID" value="NZ_JANKAS010000014.1"/>
</dbReference>
<accession>A0AAE3HHW4</accession>
<keyword evidence="5 8" id="KW-0067">ATP-binding</keyword>
<dbReference type="InterPro" id="IPR003593">
    <property type="entry name" value="AAA+_ATPase"/>
</dbReference>
<dbReference type="InterPro" id="IPR027417">
    <property type="entry name" value="P-loop_NTPase"/>
</dbReference>
<reference evidence="8" key="1">
    <citation type="submission" date="2022-07" db="EMBL/GenBank/DDBJ databases">
        <title>Enhanced cultured diversity of the mouse gut microbiota enables custom-made synthetic communities.</title>
        <authorList>
            <person name="Afrizal A."/>
        </authorList>
    </citation>
    <scope>NUCLEOTIDE SEQUENCE</scope>
    <source>
        <strain evidence="8">DSM 28593</strain>
    </source>
</reference>
<dbReference type="SUPFAM" id="SSF52540">
    <property type="entry name" value="P-loop containing nucleoside triphosphate hydrolases"/>
    <property type="match status" value="1"/>
</dbReference>
<dbReference type="GO" id="GO:0005886">
    <property type="term" value="C:plasma membrane"/>
    <property type="evidence" value="ECO:0007669"/>
    <property type="project" value="UniProtKB-SubCell"/>
</dbReference>
<dbReference type="InterPro" id="IPR050166">
    <property type="entry name" value="ABC_transporter_ATP-bind"/>
</dbReference>
<proteinExistence type="predicted"/>
<dbReference type="PROSITE" id="PS50893">
    <property type="entry name" value="ABC_TRANSPORTER_2"/>
    <property type="match status" value="1"/>
</dbReference>
<evidence type="ECO:0000259" key="7">
    <source>
        <dbReference type="PROSITE" id="PS50893"/>
    </source>
</evidence>
<evidence type="ECO:0000313" key="9">
    <source>
        <dbReference type="Proteomes" id="UP001205748"/>
    </source>
</evidence>
<organism evidence="8 9">
    <name type="scientific">Irregularibacter muris</name>
    <dbReference type="NCBI Taxonomy" id="1796619"/>
    <lineage>
        <taxon>Bacteria</taxon>
        <taxon>Bacillati</taxon>
        <taxon>Bacillota</taxon>
        <taxon>Clostridia</taxon>
        <taxon>Eubacteriales</taxon>
        <taxon>Eubacteriaceae</taxon>
        <taxon>Irregularibacter</taxon>
    </lineage>
</organism>
<gene>
    <name evidence="8" type="ORF">NSA47_12825</name>
</gene>
<feature type="domain" description="ABC transporter" evidence="7">
    <location>
        <begin position="2"/>
        <end position="229"/>
    </location>
</feature>
<dbReference type="EMBL" id="JANKAS010000014">
    <property type="protein sequence ID" value="MCR1899857.1"/>
    <property type="molecule type" value="Genomic_DNA"/>
</dbReference>
<name>A0AAE3HHW4_9FIRM</name>
<evidence type="ECO:0000256" key="5">
    <source>
        <dbReference type="ARBA" id="ARBA00022840"/>
    </source>
</evidence>
<dbReference type="PROSITE" id="PS00211">
    <property type="entry name" value="ABC_TRANSPORTER_1"/>
    <property type="match status" value="1"/>
</dbReference>
<dbReference type="InterPro" id="IPR003439">
    <property type="entry name" value="ABC_transporter-like_ATP-bd"/>
</dbReference>
<dbReference type="PANTHER" id="PTHR42788">
    <property type="entry name" value="TAURINE IMPORT ATP-BINDING PROTEIN-RELATED"/>
    <property type="match status" value="1"/>
</dbReference>
<dbReference type="AlphaFoldDB" id="A0AAE3HHW4"/>
<sequence length="247" mass="27896">MIDIENLEVRYGDFTALKDINLHIPPHSTCAIIGPSGCGKSTLLYAVAGILKPVQGRVFIQGEPVKKNRRETSLILQNYGLLPWKTLWDNVALGLKIRKEDKEILSKKVEDIISKLGLEKHKHNYPSQLSGGQQQRVAIARALTVGPDLLLLDEPFSSLDAISREILQNILLQIHLEEKMSLLLVTHNIEEAVYLGQKIVIMEPSSGRIAHILENPHFGDKDFREKLDFYKTCMEVRKLMEKGGDIR</sequence>
<evidence type="ECO:0000256" key="1">
    <source>
        <dbReference type="ARBA" id="ARBA00004202"/>
    </source>
</evidence>
<keyword evidence="3" id="KW-1003">Cell membrane</keyword>
<dbReference type="GO" id="GO:0005524">
    <property type="term" value="F:ATP binding"/>
    <property type="evidence" value="ECO:0007669"/>
    <property type="project" value="UniProtKB-KW"/>
</dbReference>
<dbReference type="InterPro" id="IPR017871">
    <property type="entry name" value="ABC_transporter-like_CS"/>
</dbReference>
<comment type="caution">
    <text evidence="8">The sequence shown here is derived from an EMBL/GenBank/DDBJ whole genome shotgun (WGS) entry which is preliminary data.</text>
</comment>
<evidence type="ECO:0000256" key="4">
    <source>
        <dbReference type="ARBA" id="ARBA00022741"/>
    </source>
</evidence>
<evidence type="ECO:0000256" key="2">
    <source>
        <dbReference type="ARBA" id="ARBA00022448"/>
    </source>
</evidence>
<dbReference type="SMART" id="SM00382">
    <property type="entry name" value="AAA"/>
    <property type="match status" value="1"/>
</dbReference>
<dbReference type="Pfam" id="PF00005">
    <property type="entry name" value="ABC_tran"/>
    <property type="match status" value="1"/>
</dbReference>